<feature type="transmembrane region" description="Helical" evidence="4">
    <location>
        <begin position="169"/>
        <end position="187"/>
    </location>
</feature>
<dbReference type="SUPFAM" id="SSF46689">
    <property type="entry name" value="Homeodomain-like"/>
    <property type="match status" value="1"/>
</dbReference>
<protein>
    <submittedName>
        <fullName evidence="6">Helix-turn-helix domain-containing protein</fullName>
    </submittedName>
</protein>
<accession>A0ABU3A919</accession>
<dbReference type="Gene3D" id="1.10.10.60">
    <property type="entry name" value="Homeodomain-like"/>
    <property type="match status" value="2"/>
</dbReference>
<evidence type="ECO:0000256" key="1">
    <source>
        <dbReference type="ARBA" id="ARBA00023015"/>
    </source>
</evidence>
<evidence type="ECO:0000256" key="4">
    <source>
        <dbReference type="SAM" id="Phobius"/>
    </source>
</evidence>
<feature type="transmembrane region" description="Helical" evidence="4">
    <location>
        <begin position="45"/>
        <end position="71"/>
    </location>
</feature>
<organism evidence="6 7">
    <name type="scientific">Croceitalea rosinachiae</name>
    <dbReference type="NCBI Taxonomy" id="3075596"/>
    <lineage>
        <taxon>Bacteria</taxon>
        <taxon>Pseudomonadati</taxon>
        <taxon>Bacteroidota</taxon>
        <taxon>Flavobacteriia</taxon>
        <taxon>Flavobacteriales</taxon>
        <taxon>Flavobacteriaceae</taxon>
        <taxon>Croceitalea</taxon>
    </lineage>
</organism>
<proteinExistence type="predicted"/>
<keyword evidence="1" id="KW-0805">Transcription regulation</keyword>
<evidence type="ECO:0000256" key="2">
    <source>
        <dbReference type="ARBA" id="ARBA00023125"/>
    </source>
</evidence>
<dbReference type="Pfam" id="PF12833">
    <property type="entry name" value="HTH_18"/>
    <property type="match status" value="1"/>
</dbReference>
<feature type="transmembrane region" description="Helical" evidence="4">
    <location>
        <begin position="112"/>
        <end position="134"/>
    </location>
</feature>
<keyword evidence="7" id="KW-1185">Reference proteome</keyword>
<dbReference type="Proteomes" id="UP001255246">
    <property type="component" value="Unassembled WGS sequence"/>
</dbReference>
<dbReference type="PANTHER" id="PTHR43280:SF29">
    <property type="entry name" value="ARAC-FAMILY TRANSCRIPTIONAL REGULATOR"/>
    <property type="match status" value="1"/>
</dbReference>
<gene>
    <name evidence="6" type="ORF">RM706_06540</name>
</gene>
<keyword evidence="3" id="KW-0804">Transcription</keyword>
<name>A0ABU3A919_9FLAO</name>
<dbReference type="PANTHER" id="PTHR43280">
    <property type="entry name" value="ARAC-FAMILY TRANSCRIPTIONAL REGULATOR"/>
    <property type="match status" value="1"/>
</dbReference>
<evidence type="ECO:0000256" key="3">
    <source>
        <dbReference type="ARBA" id="ARBA00023163"/>
    </source>
</evidence>
<dbReference type="InterPro" id="IPR009057">
    <property type="entry name" value="Homeodomain-like_sf"/>
</dbReference>
<evidence type="ECO:0000313" key="7">
    <source>
        <dbReference type="Proteomes" id="UP001255246"/>
    </source>
</evidence>
<dbReference type="InterPro" id="IPR018060">
    <property type="entry name" value="HTH_AraC"/>
</dbReference>
<dbReference type="RefSeq" id="WP_311350227.1">
    <property type="nucleotide sequence ID" value="NZ_JAVRHR010000001.1"/>
</dbReference>
<dbReference type="EMBL" id="JAVRHR010000001">
    <property type="protein sequence ID" value="MDT0606679.1"/>
    <property type="molecule type" value="Genomic_DNA"/>
</dbReference>
<evidence type="ECO:0000313" key="6">
    <source>
        <dbReference type="EMBL" id="MDT0606679.1"/>
    </source>
</evidence>
<sequence>MESIQHILNQIPIRHDLASQLMFLGVVQGFFLAVLILIRAKKTTAIAFLGWTILFQSLVFFDTYLCYTGLIKYALQFNDSSEAFVLMIAPAFYFFIYAALKRKSPSIKKLLPHFILPFFYFITQIPFYIAPIAVKLNAYLGAYYNTIQTATVPESFNYSYHWIKDEFDWLILASFLYYTILGIILVWKEKQRIREIPHQANWNKYRFTRNAVILIGALLVIIFLVLYRYDDDGGDHYIGIIQTLIAYSTSYVILMESRFFENSWFADKYETISSNTIDFEKIEGFLNSSNYFLSQDASLKGLAEKLDASTNSISKTINSQKGLNFNDYMNQKRVEVLKIRLISDDFKHLTLEAIGNSVGFKSKSTFYSAFKKHAHTSPSAFIKAKKAQYSPEL</sequence>
<comment type="caution">
    <text evidence="6">The sequence shown here is derived from an EMBL/GenBank/DDBJ whole genome shotgun (WGS) entry which is preliminary data.</text>
</comment>
<evidence type="ECO:0000259" key="5">
    <source>
        <dbReference type="PROSITE" id="PS01124"/>
    </source>
</evidence>
<feature type="transmembrane region" description="Helical" evidence="4">
    <location>
        <begin position="235"/>
        <end position="254"/>
    </location>
</feature>
<feature type="transmembrane region" description="Helical" evidence="4">
    <location>
        <begin position="20"/>
        <end position="38"/>
    </location>
</feature>
<keyword evidence="4" id="KW-0472">Membrane</keyword>
<feature type="domain" description="HTH araC/xylS-type" evidence="5">
    <location>
        <begin position="293"/>
        <end position="384"/>
    </location>
</feature>
<reference evidence="6 7" key="1">
    <citation type="submission" date="2023-09" db="EMBL/GenBank/DDBJ databases">
        <authorList>
            <person name="Rey-Velasco X."/>
        </authorList>
    </citation>
    <scope>NUCLEOTIDE SEQUENCE [LARGE SCALE GENOMIC DNA]</scope>
    <source>
        <strain evidence="6 7">F388</strain>
    </source>
</reference>
<dbReference type="PROSITE" id="PS01124">
    <property type="entry name" value="HTH_ARAC_FAMILY_2"/>
    <property type="match status" value="1"/>
</dbReference>
<keyword evidence="2" id="KW-0238">DNA-binding</keyword>
<feature type="transmembrane region" description="Helical" evidence="4">
    <location>
        <begin position="207"/>
        <end position="229"/>
    </location>
</feature>
<dbReference type="SMART" id="SM00342">
    <property type="entry name" value="HTH_ARAC"/>
    <property type="match status" value="1"/>
</dbReference>
<keyword evidence="4" id="KW-0812">Transmembrane</keyword>
<feature type="transmembrane region" description="Helical" evidence="4">
    <location>
        <begin position="83"/>
        <end position="100"/>
    </location>
</feature>
<keyword evidence="4" id="KW-1133">Transmembrane helix</keyword>